<dbReference type="PATRIC" id="fig|118110.3.peg.283"/>
<comment type="similarity">
    <text evidence="8">Belongs to the Pal lipoprotein family.</text>
</comment>
<dbReference type="InterPro" id="IPR039001">
    <property type="entry name" value="Pal"/>
</dbReference>
<evidence type="ECO:0000313" key="11">
    <source>
        <dbReference type="Proteomes" id="UP000077654"/>
    </source>
</evidence>
<evidence type="ECO:0000256" key="1">
    <source>
        <dbReference type="ARBA" id="ARBA00022618"/>
    </source>
</evidence>
<gene>
    <name evidence="8" type="primary">pal</name>
    <name evidence="10" type="ORF">XW81_01405</name>
</gene>
<sequence>MKLNKIIKIVILTIPIITAFSCSFQKNKAEKNSYNQNSPTENVQIDSSIPVQSDVSKEKGIVYFDLNKSNINSKFSQILNETVTFLYENPEINVVIEGHADKRGTDKYNIELGKRRANSVKLYLESKGVPSKQISIISYGSTKPVEVGETEDAYSKNRRAVIVY</sequence>
<dbReference type="AlphaFoldDB" id="A0A172WDM1"/>
<keyword evidence="2 8" id="KW-0732">Signal</keyword>
<keyword evidence="7 8" id="KW-0131">Cell cycle</keyword>
<evidence type="ECO:0000256" key="8">
    <source>
        <dbReference type="HAMAP-Rule" id="MF_02204"/>
    </source>
</evidence>
<protein>
    <recommendedName>
        <fullName evidence="8">Peptidoglycan-associated lipoprotein</fullName>
        <shortName evidence="8">PAL</shortName>
    </recommendedName>
</protein>
<keyword evidence="4 8" id="KW-0564">Palmitate</keyword>
<evidence type="ECO:0000256" key="5">
    <source>
        <dbReference type="ARBA" id="ARBA00023237"/>
    </source>
</evidence>
<evidence type="ECO:0000259" key="9">
    <source>
        <dbReference type="PROSITE" id="PS51123"/>
    </source>
</evidence>
<dbReference type="Gene3D" id="3.30.1330.60">
    <property type="entry name" value="OmpA-like domain"/>
    <property type="match status" value="1"/>
</dbReference>
<keyword evidence="11" id="KW-1185">Reference proteome</keyword>
<dbReference type="PROSITE" id="PS51257">
    <property type="entry name" value="PROKAR_LIPOPROTEIN"/>
    <property type="match status" value="1"/>
</dbReference>
<dbReference type="NCBIfam" id="TIGR02802">
    <property type="entry name" value="Pal_lipo"/>
    <property type="match status" value="1"/>
</dbReference>
<dbReference type="PANTHER" id="PTHR30329:SF21">
    <property type="entry name" value="LIPOPROTEIN YIAD-RELATED"/>
    <property type="match status" value="1"/>
</dbReference>
<organism evidence="10 11">
    <name type="scientific">Buchnera aphidicola subsp. Schlechtendalia chinensis</name>
    <dbReference type="NCBI Taxonomy" id="118110"/>
    <lineage>
        <taxon>Bacteria</taxon>
        <taxon>Pseudomonadati</taxon>
        <taxon>Pseudomonadota</taxon>
        <taxon>Gammaproteobacteria</taxon>
        <taxon>Enterobacterales</taxon>
        <taxon>Erwiniaceae</taxon>
        <taxon>Buchnera</taxon>
    </lineage>
</organism>
<dbReference type="CDD" id="cd07185">
    <property type="entry name" value="OmpA_C-like"/>
    <property type="match status" value="1"/>
</dbReference>
<evidence type="ECO:0000256" key="2">
    <source>
        <dbReference type="ARBA" id="ARBA00022729"/>
    </source>
</evidence>
<evidence type="ECO:0000256" key="3">
    <source>
        <dbReference type="ARBA" id="ARBA00023136"/>
    </source>
</evidence>
<keyword evidence="3 8" id="KW-0472">Membrane</keyword>
<dbReference type="STRING" id="118110.XW81_01405"/>
<dbReference type="InterPro" id="IPR014169">
    <property type="entry name" value="Pal_lipo_C"/>
</dbReference>
<dbReference type="InterPro" id="IPR006664">
    <property type="entry name" value="OMP_bac"/>
</dbReference>
<evidence type="ECO:0000313" key="10">
    <source>
        <dbReference type="EMBL" id="ANF17061.1"/>
    </source>
</evidence>
<dbReference type="PRINTS" id="PR01021">
    <property type="entry name" value="OMPADOMAIN"/>
</dbReference>
<dbReference type="RefSeq" id="WP_075474180.1">
    <property type="nucleotide sequence ID" value="NZ_CP011299.1"/>
</dbReference>
<comment type="subcellular location">
    <subcellularLocation>
        <location evidence="8">Cell outer membrane</location>
        <topology evidence="8">Lipid-anchor</topology>
    </subcellularLocation>
</comment>
<dbReference type="GO" id="GO:0051301">
    <property type="term" value="P:cell division"/>
    <property type="evidence" value="ECO:0007669"/>
    <property type="project" value="UniProtKB-UniRule"/>
</dbReference>
<accession>A0A172WDM1</accession>
<name>A0A172WDM1_BUCSC</name>
<dbReference type="EMBL" id="CP011299">
    <property type="protein sequence ID" value="ANF17061.1"/>
    <property type="molecule type" value="Genomic_DNA"/>
</dbReference>
<dbReference type="InterPro" id="IPR006665">
    <property type="entry name" value="OmpA-like"/>
</dbReference>
<dbReference type="Proteomes" id="UP000077654">
    <property type="component" value="Chromosome"/>
</dbReference>
<keyword evidence="1 8" id="KW-0132">Cell division</keyword>
<reference evidence="10 11" key="1">
    <citation type="submission" date="2015-04" db="EMBL/GenBank/DDBJ databases">
        <title>Buchnera aphidicola assembly.</title>
        <authorList>
            <person name="Zhang Y."/>
        </authorList>
    </citation>
    <scope>NUCLEOTIDE SEQUENCE [LARGE SCALE GENOMIC DNA]</scope>
    <source>
        <strain evidence="10 11">SC</strain>
    </source>
</reference>
<dbReference type="Pfam" id="PF00691">
    <property type="entry name" value="OmpA"/>
    <property type="match status" value="1"/>
</dbReference>
<dbReference type="InterPro" id="IPR036737">
    <property type="entry name" value="OmpA-like_sf"/>
</dbReference>
<dbReference type="PANTHER" id="PTHR30329">
    <property type="entry name" value="STATOR ELEMENT OF FLAGELLAR MOTOR COMPLEX"/>
    <property type="match status" value="1"/>
</dbReference>
<dbReference type="SUPFAM" id="SSF103088">
    <property type="entry name" value="OmpA-like"/>
    <property type="match status" value="1"/>
</dbReference>
<evidence type="ECO:0000256" key="7">
    <source>
        <dbReference type="ARBA" id="ARBA00023306"/>
    </source>
</evidence>
<comment type="function">
    <text evidence="8">Part of the Tol-Pal system, which plays a role in outer membrane invagination during cell division and is important for maintaining outer membrane integrity.</text>
</comment>
<evidence type="ECO:0000256" key="4">
    <source>
        <dbReference type="ARBA" id="ARBA00023139"/>
    </source>
</evidence>
<dbReference type="InterPro" id="IPR050330">
    <property type="entry name" value="Bact_OuterMem_StrucFunc"/>
</dbReference>
<dbReference type="OrthoDB" id="9809164at2"/>
<feature type="domain" description="OmpA-like" evidence="9">
    <location>
        <begin position="51"/>
        <end position="164"/>
    </location>
</feature>
<keyword evidence="6 8" id="KW-0449">Lipoprotein</keyword>
<evidence type="ECO:0000256" key="6">
    <source>
        <dbReference type="ARBA" id="ARBA00023288"/>
    </source>
</evidence>
<dbReference type="HAMAP" id="MF_02204">
    <property type="entry name" value="Pal"/>
    <property type="match status" value="1"/>
</dbReference>
<comment type="subunit">
    <text evidence="8">The Tol-Pal system is composed of five core proteins: the inner membrane proteins TolA, TolQ and TolR, the periplasmic protein TolB and the outer membrane protein Pal. They form a network linking the inner and outer membranes and the peptidoglycan layer.</text>
</comment>
<dbReference type="GO" id="GO:0009279">
    <property type="term" value="C:cell outer membrane"/>
    <property type="evidence" value="ECO:0007669"/>
    <property type="project" value="UniProtKB-SubCell"/>
</dbReference>
<dbReference type="PROSITE" id="PS51123">
    <property type="entry name" value="OMPA_2"/>
    <property type="match status" value="1"/>
</dbReference>
<keyword evidence="5 8" id="KW-0998">Cell outer membrane</keyword>
<proteinExistence type="inferred from homology"/>